<name>A0A8J2S6J0_9STRA</name>
<evidence type="ECO:0000256" key="1">
    <source>
        <dbReference type="SAM" id="MobiDB-lite"/>
    </source>
</evidence>
<gene>
    <name evidence="2" type="ORF">PECAL_1P19940</name>
</gene>
<accession>A0A8J2S6J0</accession>
<dbReference type="Proteomes" id="UP000789595">
    <property type="component" value="Unassembled WGS sequence"/>
</dbReference>
<dbReference type="AlphaFoldDB" id="A0A8J2S6J0"/>
<evidence type="ECO:0000313" key="2">
    <source>
        <dbReference type="EMBL" id="CAH0365548.1"/>
    </source>
</evidence>
<dbReference type="EMBL" id="CAKKNE010000001">
    <property type="protein sequence ID" value="CAH0365548.1"/>
    <property type="molecule type" value="Genomic_DNA"/>
</dbReference>
<comment type="caution">
    <text evidence="2">The sequence shown here is derived from an EMBL/GenBank/DDBJ whole genome shotgun (WGS) entry which is preliminary data.</text>
</comment>
<keyword evidence="3" id="KW-1185">Reference proteome</keyword>
<reference evidence="2" key="1">
    <citation type="submission" date="2021-11" db="EMBL/GenBank/DDBJ databases">
        <authorList>
            <consortium name="Genoscope - CEA"/>
            <person name="William W."/>
        </authorList>
    </citation>
    <scope>NUCLEOTIDE SEQUENCE</scope>
</reference>
<feature type="region of interest" description="Disordered" evidence="1">
    <location>
        <begin position="559"/>
        <end position="585"/>
    </location>
</feature>
<proteinExistence type="predicted"/>
<protein>
    <submittedName>
        <fullName evidence="2">Uncharacterized protein</fullName>
    </submittedName>
</protein>
<evidence type="ECO:0000313" key="3">
    <source>
        <dbReference type="Proteomes" id="UP000789595"/>
    </source>
</evidence>
<organism evidence="2 3">
    <name type="scientific">Pelagomonas calceolata</name>
    <dbReference type="NCBI Taxonomy" id="35677"/>
    <lineage>
        <taxon>Eukaryota</taxon>
        <taxon>Sar</taxon>
        <taxon>Stramenopiles</taxon>
        <taxon>Ochrophyta</taxon>
        <taxon>Pelagophyceae</taxon>
        <taxon>Pelagomonadales</taxon>
        <taxon>Pelagomonadaceae</taxon>
        <taxon>Pelagomonas</taxon>
    </lineage>
</organism>
<sequence>MEDDSVQAFDDTVDERFYDERRERAQRRQRKRYHAVYVAPKWRAELPSTTNDEDSDDGEGRQNRGLLLCGIYERKRDADAAADGVGELILRMFRGTDSRDGSWALAHSLPAEILGLVRSYGSAGDIELREMGPGLQKELRSCCCTMLDRERRRYANSLRYMTPSLVLKALKVAELTPVMSCAEAGVDLRALGQDELEARLSEAVAARDGGEGEARSEARREGAVGQDRAVAAMMITQLGALIGECDAEIRRRAEGGSYGHGSLIADGSLVEDGPGERPSLRAILADRNLVKLDRWLQGRPSPAVLARLLHQEKKFALARGNDDSGSDDDDDGYPRCSLVESTGPVCSVHVAPVAAPRGAARGRPFAILGRHDECGNGEGDDDRWRSRVLGLAFGESNVMDAVRDELLYGVKDELMGSSDWWGGMVLAPTQPWPHRVDAEAPHSVLSFYEEAVPPEVLFGAEAPPLEALASGRALKAALPENDAQEIPDTVFGGVALGEREYAMPSFPAGPRGDMHDMAQPFFVWAQHERIARGYLFGSDPHECFVDNFLTWAEPVRFHPKPKPVRKPAAKKRLPTRKPAAKRRKR</sequence>